<dbReference type="Proteomes" id="UP000199288">
    <property type="component" value="Unassembled WGS sequence"/>
</dbReference>
<dbReference type="AlphaFoldDB" id="A0A1H3VIR5"/>
<keyword evidence="2" id="KW-1185">Reference proteome</keyword>
<evidence type="ECO:0000313" key="1">
    <source>
        <dbReference type="EMBL" id="SDZ74693.1"/>
    </source>
</evidence>
<reference evidence="2" key="1">
    <citation type="submission" date="2016-10" db="EMBL/GenBank/DDBJ databases">
        <authorList>
            <person name="Varghese N."/>
            <person name="Submissions S."/>
        </authorList>
    </citation>
    <scope>NUCLEOTIDE SEQUENCE [LARGE SCALE GENOMIC DNA]</scope>
    <source>
        <strain evidence="2">KPR-1</strain>
    </source>
</reference>
<dbReference type="EMBL" id="FNQV01000001">
    <property type="protein sequence ID" value="SDZ74693.1"/>
    <property type="molecule type" value="Genomic_DNA"/>
</dbReference>
<name>A0A1H3VIR5_9ACTO</name>
<dbReference type="OrthoDB" id="9913556at2"/>
<organism evidence="1 2">
    <name type="scientific">Bowdeniella nasicola</name>
    <dbReference type="NCBI Taxonomy" id="208480"/>
    <lineage>
        <taxon>Bacteria</taxon>
        <taxon>Bacillati</taxon>
        <taxon>Actinomycetota</taxon>
        <taxon>Actinomycetes</taxon>
        <taxon>Actinomycetales</taxon>
        <taxon>Actinomycetaceae</taxon>
        <taxon>Bowdeniella</taxon>
    </lineage>
</organism>
<evidence type="ECO:0000313" key="2">
    <source>
        <dbReference type="Proteomes" id="UP000199288"/>
    </source>
</evidence>
<sequence>MSSIVENVVGEREDVYAELKTAVGADFDDLVRVVISNHSMDDLLSAISQLTPEDDPQITGVGPDIINDGLVVRVLPDEGGKVERAILARDESALRELVPAVGPILEQAATQQLNVRF</sequence>
<gene>
    <name evidence="1" type="ORF">SAMN02910418_00093</name>
</gene>
<accession>A0A1H3VIR5</accession>
<protein>
    <submittedName>
        <fullName evidence="1">Uncharacterized protein</fullName>
    </submittedName>
</protein>
<proteinExistence type="predicted"/>
<dbReference type="RefSeq" id="WP_092560893.1">
    <property type="nucleotide sequence ID" value="NZ_FNQV01000001.1"/>
</dbReference>